<keyword evidence="1" id="KW-0812">Transmembrane</keyword>
<keyword evidence="3" id="KW-1185">Reference proteome</keyword>
<gene>
    <name evidence="2" type="ORF">CALMAC_LOCUS3449</name>
</gene>
<name>A0A653BUG8_CALMS</name>
<evidence type="ECO:0000313" key="2">
    <source>
        <dbReference type="EMBL" id="VEN38617.1"/>
    </source>
</evidence>
<sequence length="69" mass="7869">MGNPVWCVLWFFVLIIAAFPIAFFCCFWYVITYLFSPCLDFCKDVSDFLLKGLQLPGFAAGKMIHCEGC</sequence>
<keyword evidence="1" id="KW-0472">Membrane</keyword>
<accession>A0A653BUG8</accession>
<protein>
    <submittedName>
        <fullName evidence="2">Uncharacterized protein</fullName>
    </submittedName>
</protein>
<proteinExistence type="predicted"/>
<dbReference type="PANTHER" id="PTHR39948">
    <property type="entry name" value="GEO11419P1"/>
    <property type="match status" value="1"/>
</dbReference>
<evidence type="ECO:0000313" key="3">
    <source>
        <dbReference type="Proteomes" id="UP000410492"/>
    </source>
</evidence>
<keyword evidence="1" id="KW-1133">Transmembrane helix</keyword>
<dbReference type="EMBL" id="CAACVG010004738">
    <property type="protein sequence ID" value="VEN38617.1"/>
    <property type="molecule type" value="Genomic_DNA"/>
</dbReference>
<feature type="transmembrane region" description="Helical" evidence="1">
    <location>
        <begin position="7"/>
        <end position="31"/>
    </location>
</feature>
<reference evidence="2 3" key="1">
    <citation type="submission" date="2019-01" db="EMBL/GenBank/DDBJ databases">
        <authorList>
            <person name="Sayadi A."/>
        </authorList>
    </citation>
    <scope>NUCLEOTIDE SEQUENCE [LARGE SCALE GENOMIC DNA]</scope>
</reference>
<dbReference type="Proteomes" id="UP000410492">
    <property type="component" value="Unassembled WGS sequence"/>
</dbReference>
<dbReference type="PANTHER" id="PTHR39948:SF1">
    <property type="entry name" value="GEO11419P1"/>
    <property type="match status" value="1"/>
</dbReference>
<dbReference type="OrthoDB" id="6713174at2759"/>
<dbReference type="AlphaFoldDB" id="A0A653BUG8"/>
<organism evidence="2 3">
    <name type="scientific">Callosobruchus maculatus</name>
    <name type="common">Southern cowpea weevil</name>
    <name type="synonym">Pulse bruchid</name>
    <dbReference type="NCBI Taxonomy" id="64391"/>
    <lineage>
        <taxon>Eukaryota</taxon>
        <taxon>Metazoa</taxon>
        <taxon>Ecdysozoa</taxon>
        <taxon>Arthropoda</taxon>
        <taxon>Hexapoda</taxon>
        <taxon>Insecta</taxon>
        <taxon>Pterygota</taxon>
        <taxon>Neoptera</taxon>
        <taxon>Endopterygota</taxon>
        <taxon>Coleoptera</taxon>
        <taxon>Polyphaga</taxon>
        <taxon>Cucujiformia</taxon>
        <taxon>Chrysomeloidea</taxon>
        <taxon>Chrysomelidae</taxon>
        <taxon>Bruchinae</taxon>
        <taxon>Bruchini</taxon>
        <taxon>Callosobruchus</taxon>
    </lineage>
</organism>
<evidence type="ECO:0000256" key="1">
    <source>
        <dbReference type="SAM" id="Phobius"/>
    </source>
</evidence>